<dbReference type="InterPro" id="IPR005828">
    <property type="entry name" value="MFS_sugar_transport-like"/>
</dbReference>
<evidence type="ECO:0000256" key="6">
    <source>
        <dbReference type="SAM" id="Phobius"/>
    </source>
</evidence>
<dbReference type="PANTHER" id="PTHR24064">
    <property type="entry name" value="SOLUTE CARRIER FAMILY 22 MEMBER"/>
    <property type="match status" value="1"/>
</dbReference>
<evidence type="ECO:0000313" key="9">
    <source>
        <dbReference type="Proteomes" id="UP001159428"/>
    </source>
</evidence>
<feature type="transmembrane region" description="Helical" evidence="6">
    <location>
        <begin position="363"/>
        <end position="383"/>
    </location>
</feature>
<feature type="transmembrane region" description="Helical" evidence="6">
    <location>
        <begin position="930"/>
        <end position="951"/>
    </location>
</feature>
<dbReference type="GO" id="GO:0022857">
    <property type="term" value="F:transmembrane transporter activity"/>
    <property type="evidence" value="ECO:0007669"/>
    <property type="project" value="InterPro"/>
</dbReference>
<dbReference type="AlphaFoldDB" id="A0AAU9WV27"/>
<feature type="transmembrane region" description="Helical" evidence="6">
    <location>
        <begin position="221"/>
        <end position="240"/>
    </location>
</feature>
<evidence type="ECO:0000256" key="3">
    <source>
        <dbReference type="ARBA" id="ARBA00022989"/>
    </source>
</evidence>
<reference evidence="8 9" key="1">
    <citation type="submission" date="2022-05" db="EMBL/GenBank/DDBJ databases">
        <authorList>
            <consortium name="Genoscope - CEA"/>
            <person name="William W."/>
        </authorList>
    </citation>
    <scope>NUCLEOTIDE SEQUENCE [LARGE SCALE GENOMIC DNA]</scope>
</reference>
<feature type="transmembrane region" description="Helical" evidence="6">
    <location>
        <begin position="839"/>
        <end position="855"/>
    </location>
</feature>
<comment type="subcellular location">
    <subcellularLocation>
        <location evidence="1">Membrane</location>
        <topology evidence="1">Multi-pass membrane protein</topology>
    </subcellularLocation>
</comment>
<gene>
    <name evidence="8" type="ORF">PMEA_00012672</name>
</gene>
<feature type="transmembrane region" description="Helical" evidence="6">
    <location>
        <begin position="103"/>
        <end position="123"/>
    </location>
</feature>
<dbReference type="EMBL" id="CALNXJ010000022">
    <property type="protein sequence ID" value="CAH3126676.1"/>
    <property type="molecule type" value="Genomic_DNA"/>
</dbReference>
<feature type="region of interest" description="Disordered" evidence="5">
    <location>
        <begin position="512"/>
        <end position="537"/>
    </location>
</feature>
<dbReference type="Gene3D" id="1.20.1250.20">
    <property type="entry name" value="MFS general substrate transporter like domains"/>
    <property type="match status" value="2"/>
</dbReference>
<feature type="transmembrane region" description="Helical" evidence="6">
    <location>
        <begin position="897"/>
        <end position="918"/>
    </location>
</feature>
<dbReference type="FunFam" id="1.20.1250.20:FF:000023">
    <property type="entry name" value="Solute carrier family 22 member 6"/>
    <property type="match status" value="2"/>
</dbReference>
<dbReference type="SUPFAM" id="SSF103473">
    <property type="entry name" value="MFS general substrate transporter"/>
    <property type="match status" value="2"/>
</dbReference>
<name>A0AAU9WV27_9CNID</name>
<proteinExistence type="predicted"/>
<evidence type="ECO:0000256" key="4">
    <source>
        <dbReference type="ARBA" id="ARBA00023136"/>
    </source>
</evidence>
<feature type="transmembrane region" description="Helical" evidence="6">
    <location>
        <begin position="333"/>
        <end position="351"/>
    </location>
</feature>
<evidence type="ECO:0000256" key="2">
    <source>
        <dbReference type="ARBA" id="ARBA00022692"/>
    </source>
</evidence>
<dbReference type="CDD" id="cd17317">
    <property type="entry name" value="MFS_SLC22"/>
    <property type="match status" value="2"/>
</dbReference>
<dbReference type="Proteomes" id="UP001159428">
    <property type="component" value="Unassembled WGS sequence"/>
</dbReference>
<dbReference type="InterPro" id="IPR036259">
    <property type="entry name" value="MFS_trans_sf"/>
</dbReference>
<dbReference type="PROSITE" id="PS00217">
    <property type="entry name" value="SUGAR_TRANSPORT_2"/>
    <property type="match status" value="1"/>
</dbReference>
<dbReference type="InterPro" id="IPR020846">
    <property type="entry name" value="MFS_dom"/>
</dbReference>
<feature type="transmembrane region" description="Helical" evidence="6">
    <location>
        <begin position="395"/>
        <end position="416"/>
    </location>
</feature>
<feature type="transmembrane region" description="Helical" evidence="6">
    <location>
        <begin position="135"/>
        <end position="152"/>
    </location>
</feature>
<feature type="transmembrane region" description="Helical" evidence="6">
    <location>
        <begin position="305"/>
        <end position="321"/>
    </location>
</feature>
<feature type="transmembrane region" description="Helical" evidence="6">
    <location>
        <begin position="670"/>
        <end position="687"/>
    </location>
</feature>
<protein>
    <recommendedName>
        <fullName evidence="7">Major facilitator superfamily (MFS) profile domain-containing protein</fullName>
    </recommendedName>
</protein>
<sequence>MALTVDQILERIGSLGFYQIRLIAILSYIEWFNITFQVMVPTFIAAEPNWMCVANHRSCNLTGEFKPGDDLYMKRCDMPRDSWKFADDYTSVVTEFDLVCDKALLGTISTSLLFAGWLVGALIGGVLSDKIGRKPVLYIGSMTCSIFAWLAAFPNVFWLFILFRLLVGICLGGGAMGIYVLATEFAGVRHRHVAGTSLWYSWTLALVMLAGLAYGIRDWRFLSITCAVPGLISFIGWWFTPESSRYLLLKGKVTETEQILRRIAATNKKTYPEEPLVDPNADGKLQDLGDVRDLFRTKKMLHRTLVSWYAWFVNAMVYYGVSFSTPTLGGNMYLNFFLLSIIEIPANYVGIWAMGKFGRKKSLIYCLILAAIASTGAVLFTMFDPGNDKCYAVGKIIMALAAKFFVFISFDAVYVYSAELFPTAIRNIGMGTSTSAARIGSFCSPYIVHLTRVHPLLPYGIMGIKALLASLLCMTLPETKGTPTPETMDSQEGVELGIQNMAMDDIQLNDEKEQVKDREKMNNGKENNEDKKREKENCGNEMNSMLEKIGSMGLYQIRLIIILSYIEMINLTYQVMLPSFISAEPKWMCAGNNSHCNISGQFDATDERRCKMPRESWKFADDFTSVVTTFDLVCDNAILSSLSTSLVFAGWLVGALGGGVLSDKIGRKPVLLIFTFTTSLFGLLASFPHHFWLFILFRLCTGLSIGGGSMGMYVLATEFVGKRHRHVAGTSLFYSWALGLVTLAGLAYAVRDWRMLSIMCSAPGLISILAWRFVPESSRYLLLKGKLSETEEILREIAATNKKKYPEEPLYNPCADGKVQQIGDIRDLFRTKKMVHRTLVSWYAWFVNGIVYYGVSFSTPTLGGNMYLNFFLTSVIEFPANFVAIWIMGRFGRKKPLVYFLILAALASTGAVLCTMYDPGNDKGFMAGRILMAMSAKFFVFISFDAVYVYAAELFPTVIRNIGMGTSTASGRVGSFLSSYVIHLRFTHPLLPYGIMGGNALLAGILCQTLPETKDLPTAETMETESTEEAYMALKSAVDYKEKEDADGKQLTMADTVKDTTNSRANLVDYATSL</sequence>
<evidence type="ECO:0000259" key="7">
    <source>
        <dbReference type="PROSITE" id="PS50850"/>
    </source>
</evidence>
<keyword evidence="2 6" id="KW-0812">Transmembrane</keyword>
<dbReference type="InterPro" id="IPR005829">
    <property type="entry name" value="Sugar_transporter_CS"/>
</dbReference>
<keyword evidence="3 6" id="KW-1133">Transmembrane helix</keyword>
<dbReference type="PROSITE" id="PS50850">
    <property type="entry name" value="MFS"/>
    <property type="match status" value="2"/>
</dbReference>
<dbReference type="Pfam" id="PF00083">
    <property type="entry name" value="Sugar_tr"/>
    <property type="match status" value="2"/>
</dbReference>
<evidence type="ECO:0000313" key="8">
    <source>
        <dbReference type="EMBL" id="CAH3126676.1"/>
    </source>
</evidence>
<evidence type="ECO:0000256" key="5">
    <source>
        <dbReference type="SAM" id="MobiDB-lite"/>
    </source>
</evidence>
<feature type="transmembrane region" description="Helical" evidence="6">
    <location>
        <begin position="727"/>
        <end position="749"/>
    </location>
</feature>
<feature type="transmembrane region" description="Helical" evidence="6">
    <location>
        <begin position="637"/>
        <end position="658"/>
    </location>
</feature>
<keyword evidence="9" id="KW-1185">Reference proteome</keyword>
<feature type="transmembrane region" description="Helical" evidence="6">
    <location>
        <begin position="867"/>
        <end position="888"/>
    </location>
</feature>
<feature type="transmembrane region" description="Helical" evidence="6">
    <location>
        <begin position="158"/>
        <end position="181"/>
    </location>
</feature>
<feature type="transmembrane region" description="Helical" evidence="6">
    <location>
        <begin position="193"/>
        <end position="215"/>
    </location>
</feature>
<dbReference type="PROSITE" id="PS00216">
    <property type="entry name" value="SUGAR_TRANSPORT_1"/>
    <property type="match status" value="2"/>
</dbReference>
<keyword evidence="4 6" id="KW-0472">Membrane</keyword>
<feature type="domain" description="Major facilitator superfamily (MFS) profile" evidence="7">
    <location>
        <begin position="19"/>
        <end position="481"/>
    </location>
</feature>
<comment type="caution">
    <text evidence="8">The sequence shown here is derived from an EMBL/GenBank/DDBJ whole genome shotgun (WGS) entry which is preliminary data.</text>
</comment>
<accession>A0AAU9WV27</accession>
<feature type="transmembrane region" description="Helical" evidence="6">
    <location>
        <begin position="693"/>
        <end position="715"/>
    </location>
</feature>
<dbReference type="GO" id="GO:0016020">
    <property type="term" value="C:membrane"/>
    <property type="evidence" value="ECO:0007669"/>
    <property type="project" value="UniProtKB-SubCell"/>
</dbReference>
<organism evidence="8 9">
    <name type="scientific">Pocillopora meandrina</name>
    <dbReference type="NCBI Taxonomy" id="46732"/>
    <lineage>
        <taxon>Eukaryota</taxon>
        <taxon>Metazoa</taxon>
        <taxon>Cnidaria</taxon>
        <taxon>Anthozoa</taxon>
        <taxon>Hexacorallia</taxon>
        <taxon>Scleractinia</taxon>
        <taxon>Astrocoeniina</taxon>
        <taxon>Pocilloporidae</taxon>
        <taxon>Pocillopora</taxon>
    </lineage>
</organism>
<evidence type="ECO:0000256" key="1">
    <source>
        <dbReference type="ARBA" id="ARBA00004141"/>
    </source>
</evidence>
<feature type="transmembrane region" description="Helical" evidence="6">
    <location>
        <begin position="12"/>
        <end position="29"/>
    </location>
</feature>
<feature type="domain" description="Major facilitator superfamily (MFS) profile" evidence="7">
    <location>
        <begin position="560"/>
        <end position="1015"/>
    </location>
</feature>